<dbReference type="GO" id="GO:0007155">
    <property type="term" value="P:cell adhesion"/>
    <property type="evidence" value="ECO:0007669"/>
    <property type="project" value="InterPro"/>
</dbReference>
<feature type="domain" description="Flagellar hook-associated protein 2 C-terminal" evidence="2">
    <location>
        <begin position="3"/>
        <end position="147"/>
    </location>
</feature>
<dbReference type="AlphaFoldDB" id="A0A645JJH6"/>
<feature type="coiled-coil region" evidence="1">
    <location>
        <begin position="103"/>
        <end position="130"/>
    </location>
</feature>
<reference evidence="3" key="1">
    <citation type="submission" date="2019-08" db="EMBL/GenBank/DDBJ databases">
        <authorList>
            <person name="Kucharzyk K."/>
            <person name="Murdoch R.W."/>
            <person name="Higgins S."/>
            <person name="Loffler F."/>
        </authorList>
    </citation>
    <scope>NUCLEOTIDE SEQUENCE</scope>
</reference>
<evidence type="ECO:0000259" key="2">
    <source>
        <dbReference type="Pfam" id="PF07195"/>
    </source>
</evidence>
<dbReference type="GO" id="GO:0009421">
    <property type="term" value="C:bacterial-type flagellum filament cap"/>
    <property type="evidence" value="ECO:0007669"/>
    <property type="project" value="InterPro"/>
</dbReference>
<dbReference type="InterPro" id="IPR040026">
    <property type="entry name" value="FliD"/>
</dbReference>
<dbReference type="Pfam" id="PF07195">
    <property type="entry name" value="FliD_C"/>
    <property type="match status" value="1"/>
</dbReference>
<keyword evidence="1" id="KW-0175">Coiled coil</keyword>
<dbReference type="PANTHER" id="PTHR30288:SF0">
    <property type="entry name" value="FLAGELLAR HOOK-ASSOCIATED PROTEIN 2"/>
    <property type="match status" value="1"/>
</dbReference>
<dbReference type="EMBL" id="VSSQ01141499">
    <property type="protein sequence ID" value="MPN62859.1"/>
    <property type="molecule type" value="Genomic_DNA"/>
</dbReference>
<comment type="caution">
    <text evidence="3">The sequence shown here is derived from an EMBL/GenBank/DDBJ whole genome shotgun (WGS) entry which is preliminary data.</text>
</comment>
<name>A0A645JJH6_9ZZZZ</name>
<accession>A0A645JJH6</accession>
<protein>
    <recommendedName>
        <fullName evidence="2">Flagellar hook-associated protein 2 C-terminal domain-containing protein</fullName>
    </recommendedName>
</protein>
<sequence>MEGSGLNLEKIGIKPVADYQGTKNGTFIIDENTLTKALEENSEEVMNFFIKAKPSDPSLSNDKKYSQTGVAQRLKDILYNETVTVASSILKKAGIEGSSTVFKNEISKSIEKYEQKMKEMETDFARREQALYSKYSYLETMMNKYNSQQSYLSQQLGMG</sequence>
<dbReference type="PANTHER" id="PTHR30288">
    <property type="entry name" value="FLAGELLAR CAP/ASSEMBLY PROTEIN FLID"/>
    <property type="match status" value="1"/>
</dbReference>
<proteinExistence type="predicted"/>
<gene>
    <name evidence="3" type="ORF">SDC9_210612</name>
</gene>
<evidence type="ECO:0000313" key="3">
    <source>
        <dbReference type="EMBL" id="MPN62859.1"/>
    </source>
</evidence>
<evidence type="ECO:0000256" key="1">
    <source>
        <dbReference type="SAM" id="Coils"/>
    </source>
</evidence>
<dbReference type="GO" id="GO:0071973">
    <property type="term" value="P:bacterial-type flagellum-dependent cell motility"/>
    <property type="evidence" value="ECO:0007669"/>
    <property type="project" value="TreeGrafter"/>
</dbReference>
<dbReference type="InterPro" id="IPR010809">
    <property type="entry name" value="FliD_C"/>
</dbReference>
<organism evidence="3">
    <name type="scientific">bioreactor metagenome</name>
    <dbReference type="NCBI Taxonomy" id="1076179"/>
    <lineage>
        <taxon>unclassified sequences</taxon>
        <taxon>metagenomes</taxon>
        <taxon>ecological metagenomes</taxon>
    </lineage>
</organism>